<dbReference type="InterPro" id="IPR020603">
    <property type="entry name" value="MraZ_dom"/>
</dbReference>
<organism evidence="9 10">
    <name type="scientific">Candidatus Schekmanbacteria bacterium RIFCSPLOWO2_12_FULL_38_15</name>
    <dbReference type="NCBI Taxonomy" id="1817883"/>
    <lineage>
        <taxon>Bacteria</taxon>
        <taxon>Candidatus Schekmaniibacteriota</taxon>
    </lineage>
</organism>
<proteinExistence type="inferred from homology"/>
<reference evidence="9 10" key="1">
    <citation type="journal article" date="2016" name="Nat. Commun.">
        <title>Thousands of microbial genomes shed light on interconnected biogeochemical processes in an aquifer system.</title>
        <authorList>
            <person name="Anantharaman K."/>
            <person name="Brown C.T."/>
            <person name="Hug L.A."/>
            <person name="Sharon I."/>
            <person name="Castelle C.J."/>
            <person name="Probst A.J."/>
            <person name="Thomas B.C."/>
            <person name="Singh A."/>
            <person name="Wilkins M.J."/>
            <person name="Karaoz U."/>
            <person name="Brodie E.L."/>
            <person name="Williams K.H."/>
            <person name="Hubbard S.S."/>
            <person name="Banfield J.F."/>
        </authorList>
    </citation>
    <scope>NUCLEOTIDE SEQUENCE [LARGE SCALE GENOMIC DNA]</scope>
</reference>
<dbReference type="NCBIfam" id="TIGR00242">
    <property type="entry name" value="division/cell wall cluster transcriptional repressor MraZ"/>
    <property type="match status" value="1"/>
</dbReference>
<evidence type="ECO:0000259" key="8">
    <source>
        <dbReference type="PROSITE" id="PS51740"/>
    </source>
</evidence>
<feature type="domain" description="SpoVT-AbrB" evidence="8">
    <location>
        <begin position="80"/>
        <end position="123"/>
    </location>
</feature>
<dbReference type="InterPro" id="IPR035642">
    <property type="entry name" value="MraZ_N"/>
</dbReference>
<comment type="subunit">
    <text evidence="7">Forms oligomers.</text>
</comment>
<dbReference type="GO" id="GO:0000976">
    <property type="term" value="F:transcription cis-regulatory region binding"/>
    <property type="evidence" value="ECO:0007669"/>
    <property type="project" value="TreeGrafter"/>
</dbReference>
<evidence type="ECO:0000256" key="4">
    <source>
        <dbReference type="ARBA" id="ARBA00023015"/>
    </source>
</evidence>
<keyword evidence="6 7" id="KW-0804">Transcription</keyword>
<dbReference type="Pfam" id="PF02381">
    <property type="entry name" value="MraZ"/>
    <property type="match status" value="2"/>
</dbReference>
<dbReference type="GO" id="GO:0009295">
    <property type="term" value="C:nucleoid"/>
    <property type="evidence" value="ECO:0007669"/>
    <property type="project" value="UniProtKB-SubCell"/>
</dbReference>
<evidence type="ECO:0000256" key="6">
    <source>
        <dbReference type="ARBA" id="ARBA00023163"/>
    </source>
</evidence>
<dbReference type="InterPro" id="IPR003444">
    <property type="entry name" value="MraZ"/>
</dbReference>
<sequence length="147" mass="17329">MFQGTFNHTIDAKGRVSIPSKFREVLREKYSEEVVLTRDPDKCLVAYPLAEWNVLVEKLKQLSNLDEDQKKARRYLLSFAEKCALDKTGRILIPPMLREHAHLEKDVFITGNSDTFEIWDKKVWEEYNKDMPDVFKNIKEKLERIGL</sequence>
<dbReference type="CDD" id="cd16320">
    <property type="entry name" value="MraZ_N"/>
    <property type="match status" value="1"/>
</dbReference>
<dbReference type="PANTHER" id="PTHR34701:SF1">
    <property type="entry name" value="TRANSCRIPTIONAL REGULATOR MRAZ"/>
    <property type="match status" value="1"/>
</dbReference>
<dbReference type="PANTHER" id="PTHR34701">
    <property type="entry name" value="TRANSCRIPTIONAL REGULATOR MRAZ"/>
    <property type="match status" value="1"/>
</dbReference>
<keyword evidence="5 7" id="KW-0238">DNA-binding</keyword>
<dbReference type="InterPro" id="IPR037914">
    <property type="entry name" value="SpoVT-AbrB_sf"/>
</dbReference>
<comment type="similarity">
    <text evidence="7">Belongs to the MraZ family.</text>
</comment>
<protein>
    <recommendedName>
        <fullName evidence="1 7">Transcriptional regulator MraZ</fullName>
    </recommendedName>
</protein>
<dbReference type="GO" id="GO:2000143">
    <property type="term" value="P:negative regulation of DNA-templated transcription initiation"/>
    <property type="evidence" value="ECO:0007669"/>
    <property type="project" value="TreeGrafter"/>
</dbReference>
<evidence type="ECO:0000256" key="1">
    <source>
        <dbReference type="ARBA" id="ARBA00013860"/>
    </source>
</evidence>
<keyword evidence="4 7" id="KW-0805">Transcription regulation</keyword>
<evidence type="ECO:0000256" key="2">
    <source>
        <dbReference type="ARBA" id="ARBA00022490"/>
    </source>
</evidence>
<evidence type="ECO:0000256" key="5">
    <source>
        <dbReference type="ARBA" id="ARBA00023125"/>
    </source>
</evidence>
<dbReference type="PROSITE" id="PS51740">
    <property type="entry name" value="SPOVT_ABRB"/>
    <property type="match status" value="2"/>
</dbReference>
<dbReference type="GO" id="GO:0003700">
    <property type="term" value="F:DNA-binding transcription factor activity"/>
    <property type="evidence" value="ECO:0007669"/>
    <property type="project" value="UniProtKB-UniRule"/>
</dbReference>
<dbReference type="InterPro" id="IPR035644">
    <property type="entry name" value="MraZ_C"/>
</dbReference>
<comment type="caution">
    <text evidence="9">The sequence shown here is derived from an EMBL/GenBank/DDBJ whole genome shotgun (WGS) entry which is preliminary data.</text>
</comment>
<dbReference type="Proteomes" id="UP000178082">
    <property type="component" value="Unassembled WGS sequence"/>
</dbReference>
<evidence type="ECO:0000256" key="3">
    <source>
        <dbReference type="ARBA" id="ARBA00022737"/>
    </source>
</evidence>
<evidence type="ECO:0000256" key="7">
    <source>
        <dbReference type="HAMAP-Rule" id="MF_01008"/>
    </source>
</evidence>
<gene>
    <name evidence="7" type="primary">mraZ</name>
    <name evidence="9" type="ORF">A3G31_09150</name>
</gene>
<accession>A0A1F7SH21</accession>
<dbReference type="EMBL" id="MGDI01000028">
    <property type="protein sequence ID" value="OGL53059.1"/>
    <property type="molecule type" value="Genomic_DNA"/>
</dbReference>
<keyword evidence="2 7" id="KW-0963">Cytoplasm</keyword>
<evidence type="ECO:0000313" key="9">
    <source>
        <dbReference type="EMBL" id="OGL53059.1"/>
    </source>
</evidence>
<name>A0A1F7SH21_9BACT</name>
<dbReference type="HAMAP" id="MF_01008">
    <property type="entry name" value="MraZ"/>
    <property type="match status" value="1"/>
</dbReference>
<dbReference type="InterPro" id="IPR038619">
    <property type="entry name" value="MraZ_sf"/>
</dbReference>
<dbReference type="AlphaFoldDB" id="A0A1F7SH21"/>
<dbReference type="SUPFAM" id="SSF89447">
    <property type="entry name" value="AbrB/MazE/MraZ-like"/>
    <property type="match status" value="1"/>
</dbReference>
<evidence type="ECO:0000313" key="10">
    <source>
        <dbReference type="Proteomes" id="UP000178082"/>
    </source>
</evidence>
<dbReference type="GO" id="GO:0005737">
    <property type="term" value="C:cytoplasm"/>
    <property type="evidence" value="ECO:0007669"/>
    <property type="project" value="UniProtKB-UniRule"/>
</dbReference>
<keyword evidence="3" id="KW-0677">Repeat</keyword>
<dbReference type="STRING" id="1817883.A3G31_09150"/>
<feature type="domain" description="SpoVT-AbrB" evidence="8">
    <location>
        <begin position="5"/>
        <end position="51"/>
    </location>
</feature>
<dbReference type="Gene3D" id="3.40.1550.20">
    <property type="entry name" value="Transcriptional regulator MraZ domain"/>
    <property type="match status" value="1"/>
</dbReference>
<dbReference type="CDD" id="cd16321">
    <property type="entry name" value="MraZ_C"/>
    <property type="match status" value="1"/>
</dbReference>
<comment type="subcellular location">
    <subcellularLocation>
        <location evidence="7">Cytoplasm</location>
        <location evidence="7">Nucleoid</location>
    </subcellularLocation>
</comment>
<dbReference type="InterPro" id="IPR007159">
    <property type="entry name" value="SpoVT-AbrB_dom"/>
</dbReference>